<dbReference type="Pfam" id="PF13302">
    <property type="entry name" value="Acetyltransf_3"/>
    <property type="match status" value="1"/>
</dbReference>
<dbReference type="Proteomes" id="UP001596025">
    <property type="component" value="Unassembled WGS sequence"/>
</dbReference>
<keyword evidence="3" id="KW-1185">Reference proteome</keyword>
<dbReference type="PANTHER" id="PTHR43792:SF1">
    <property type="entry name" value="N-ACETYLTRANSFERASE DOMAIN-CONTAINING PROTEIN"/>
    <property type="match status" value="1"/>
</dbReference>
<dbReference type="PROSITE" id="PS51186">
    <property type="entry name" value="GNAT"/>
    <property type="match status" value="1"/>
</dbReference>
<evidence type="ECO:0000313" key="2">
    <source>
        <dbReference type="EMBL" id="MFC4694756.1"/>
    </source>
</evidence>
<dbReference type="PANTHER" id="PTHR43792">
    <property type="entry name" value="GNAT FAMILY, PUTATIVE (AFU_ORTHOLOGUE AFUA_3G00765)-RELATED-RELATED"/>
    <property type="match status" value="1"/>
</dbReference>
<dbReference type="RefSeq" id="WP_387990375.1">
    <property type="nucleotide sequence ID" value="NZ_JBHSGR010000016.1"/>
</dbReference>
<feature type="domain" description="N-acetyltransferase" evidence="1">
    <location>
        <begin position="3"/>
        <end position="163"/>
    </location>
</feature>
<proteinExistence type="predicted"/>
<keyword evidence="2" id="KW-0808">Transferase</keyword>
<dbReference type="Gene3D" id="3.40.630.30">
    <property type="match status" value="1"/>
</dbReference>
<dbReference type="SUPFAM" id="SSF55729">
    <property type="entry name" value="Acyl-CoA N-acyltransferases (Nat)"/>
    <property type="match status" value="1"/>
</dbReference>
<organism evidence="2 3">
    <name type="scientific">Geodermatophilus arenarius</name>
    <dbReference type="NCBI Taxonomy" id="1137990"/>
    <lineage>
        <taxon>Bacteria</taxon>
        <taxon>Bacillati</taxon>
        <taxon>Actinomycetota</taxon>
        <taxon>Actinomycetes</taxon>
        <taxon>Geodermatophilales</taxon>
        <taxon>Geodermatophilaceae</taxon>
        <taxon>Geodermatophilus</taxon>
    </lineage>
</organism>
<evidence type="ECO:0000259" key="1">
    <source>
        <dbReference type="PROSITE" id="PS51186"/>
    </source>
</evidence>
<dbReference type="InterPro" id="IPR051531">
    <property type="entry name" value="N-acetyltransferase"/>
</dbReference>
<dbReference type="InterPro" id="IPR016181">
    <property type="entry name" value="Acyl_CoA_acyltransferase"/>
</dbReference>
<dbReference type="EC" id="2.3.-.-" evidence="2"/>
<evidence type="ECO:0000313" key="3">
    <source>
        <dbReference type="Proteomes" id="UP001596025"/>
    </source>
</evidence>
<comment type="caution">
    <text evidence="2">The sequence shown here is derived from an EMBL/GenBank/DDBJ whole genome shotgun (WGS) entry which is preliminary data.</text>
</comment>
<keyword evidence="2" id="KW-0012">Acyltransferase</keyword>
<gene>
    <name evidence="2" type="ORF">ACFO3M_15265</name>
</gene>
<dbReference type="InterPro" id="IPR000182">
    <property type="entry name" value="GNAT_dom"/>
</dbReference>
<reference evidence="3" key="1">
    <citation type="journal article" date="2019" name="Int. J. Syst. Evol. Microbiol.">
        <title>The Global Catalogue of Microorganisms (GCM) 10K type strain sequencing project: providing services to taxonomists for standard genome sequencing and annotation.</title>
        <authorList>
            <consortium name="The Broad Institute Genomics Platform"/>
            <consortium name="The Broad Institute Genome Sequencing Center for Infectious Disease"/>
            <person name="Wu L."/>
            <person name="Ma J."/>
        </authorList>
    </citation>
    <scope>NUCLEOTIDE SEQUENCE [LARGE SCALE GENOMIC DNA]</scope>
    <source>
        <strain evidence="3">CCUG 62763</strain>
    </source>
</reference>
<dbReference type="EMBL" id="JBHSGR010000016">
    <property type="protein sequence ID" value="MFC4694756.1"/>
    <property type="molecule type" value="Genomic_DNA"/>
</dbReference>
<protein>
    <submittedName>
        <fullName evidence="2">GNAT family N-acetyltransferase</fullName>
        <ecNumber evidence="2">2.3.-.-</ecNumber>
    </submittedName>
</protein>
<accession>A0ABV9LLV7</accession>
<dbReference type="GO" id="GO:0016746">
    <property type="term" value="F:acyltransferase activity"/>
    <property type="evidence" value="ECO:0007669"/>
    <property type="project" value="UniProtKB-KW"/>
</dbReference>
<sequence>MTVRLRVPTAEDADAWTDLFDDAEVMRYVGSGEVRDRAWYAAFVARQQALAASTGLCLFSVLVGDQVVGFTGVQPWAQPWGPTGVPEVGWRLGRRFWGRGLATEAAAIALDRARVLGVPRVVAMVHADNAASLAVARKVGLTQEAVLRAPSGVPVLQYGTALASVSTDTPDAVPDA</sequence>
<name>A0ABV9LLV7_9ACTN</name>